<dbReference type="Proteomes" id="UP000199622">
    <property type="component" value="Unassembled WGS sequence"/>
</dbReference>
<feature type="compositionally biased region" description="Pro residues" evidence="1">
    <location>
        <begin position="204"/>
        <end position="218"/>
    </location>
</feature>
<gene>
    <name evidence="2" type="ORF">SAMN04489727_5095</name>
</gene>
<name>A0A1H4VCS9_9PSEU</name>
<feature type="region of interest" description="Disordered" evidence="1">
    <location>
        <begin position="1"/>
        <end position="28"/>
    </location>
</feature>
<feature type="region of interest" description="Disordered" evidence="1">
    <location>
        <begin position="152"/>
        <end position="336"/>
    </location>
</feature>
<proteinExistence type="predicted"/>
<feature type="compositionally biased region" description="Basic and acidic residues" evidence="1">
    <location>
        <begin position="68"/>
        <end position="81"/>
    </location>
</feature>
<accession>A0A1H4VCS9</accession>
<feature type="compositionally biased region" description="Basic and acidic residues" evidence="1">
    <location>
        <begin position="219"/>
        <end position="239"/>
    </location>
</feature>
<feature type="compositionally biased region" description="Pro residues" evidence="1">
    <location>
        <begin position="55"/>
        <end position="64"/>
    </location>
</feature>
<protein>
    <submittedName>
        <fullName evidence="2">Uncharacterized protein</fullName>
    </submittedName>
</protein>
<sequence>MPTGRDKAPREPSGQPARPPGPARRAAPPALLRLQATAGNAAVSGLVALQRQGCPAPPVAPPGVTPDTDPKFRSLKKDVGDQAKTAKAHPPAGAEVKKAQDAAVAPADDKDAQAKAAQADKMAAAKPAGFDKAAFIAAVNAAIAKQAPKNLDEADKFASSGKADQVKTEVLGKVTSGKDASAKDVTDRTKEPPDPSRAVEKPVTPLPEAPAPPAPAPPDARKATPDKAPPEQTDLRADQCETQGAMAAAGVTDQQLAESNEPEFTGALAAKREGEQHTASAPAAVRESEAGQLAAVTGAAQASGQAAMAGMTGARSSAGQKGQAAKSATKSKDEQDRARITGEIKAIFDETKTKVEGVLGALDDQVAKKFEAGEAQAKAAFTADHQARMKRYKDERYDGITGAARWAYDLFADLPAEANNLFLEAKKVYEVKMQAVIGDIADFVGQKLGEAKQLIADGRTRVQQKVASQSPALRKIAGEAAKEFGGQFDDLEKSVDEKQDALVEDLAQKYSEARNAVDEEIKTLQAENKGLWSKAKEAVGGAIETILKLKDMLLGVLSRAANAVGLIIAKPIEFLGNLVNAVKTGVMNFGANIVEHLKSGLKGWLLGNLASAGIEIPESLDAKGILKMVLSILGLTWASVRARILRFIPEPVLAKLEQTLDVVKILITEGVPGLWRWVVQKLGDLKELVLGQVKDFVIEKIVKAGITWIISMLNPAAAFIKACKAIYDIVMFFVDKAAQIKEFVDSVLDSVESIARGGAGAVAGLIERTLAKALPMVLGFLASLLGLGGISEKIKSILEKVQAPVGKVIDSVVGTIVKAGKKVWSKLKGKKGGGPGGVPDPRSAGQKQQALAQAKQAADAEMRKPNATQHTVEAALPKIKDTYQLTTIALVPTSNGKFKTHLEINPTDDTGELPLGPMAPVDEAKVYLGKRFVVKSTNRVAKVTDVRADGWVTLQYELERTAGGRSKSSEGRPTFPVLKFLANTPNGGPELAPAEGGADQTQYTIDGKTLRPEYHDVRAVFYGGSHKYSGHDAAKIAAVMRPDGVTFTCPGVPFLGIAPHVAARVKPNNADNYALDHRKSVAGHWNAQGRAKGQSDRSQFYADPGNLEVLCASCNSKKGSKDADTGAAERYRKDVEIPGFTGPDGKE</sequence>
<feature type="region of interest" description="Disordered" evidence="1">
    <location>
        <begin position="827"/>
        <end position="849"/>
    </location>
</feature>
<feature type="compositionally biased region" description="Basic and acidic residues" evidence="1">
    <location>
        <begin position="1119"/>
        <end position="1136"/>
    </location>
</feature>
<feature type="region of interest" description="Disordered" evidence="1">
    <location>
        <begin position="52"/>
        <end position="126"/>
    </location>
</feature>
<evidence type="ECO:0000313" key="2">
    <source>
        <dbReference type="EMBL" id="SEC78932.1"/>
    </source>
</evidence>
<feature type="compositionally biased region" description="Low complexity" evidence="1">
    <location>
        <begin position="114"/>
        <end position="126"/>
    </location>
</feature>
<reference evidence="3" key="1">
    <citation type="submission" date="2016-10" db="EMBL/GenBank/DDBJ databases">
        <authorList>
            <person name="Varghese N."/>
            <person name="Submissions S."/>
        </authorList>
    </citation>
    <scope>NUCLEOTIDE SEQUENCE [LARGE SCALE GENOMIC DNA]</scope>
    <source>
        <strain evidence="3">DSM 44544</strain>
    </source>
</reference>
<feature type="region of interest" description="Disordered" evidence="1">
    <location>
        <begin position="1116"/>
        <end position="1147"/>
    </location>
</feature>
<keyword evidence="3" id="KW-1185">Reference proteome</keyword>
<evidence type="ECO:0000256" key="1">
    <source>
        <dbReference type="SAM" id="MobiDB-lite"/>
    </source>
</evidence>
<organism evidence="2 3">
    <name type="scientific">Amycolatopsis tolypomycina</name>
    <dbReference type="NCBI Taxonomy" id="208445"/>
    <lineage>
        <taxon>Bacteria</taxon>
        <taxon>Bacillati</taxon>
        <taxon>Actinomycetota</taxon>
        <taxon>Actinomycetes</taxon>
        <taxon>Pseudonocardiales</taxon>
        <taxon>Pseudonocardiaceae</taxon>
        <taxon>Amycolatopsis</taxon>
    </lineage>
</organism>
<evidence type="ECO:0000313" key="3">
    <source>
        <dbReference type="Proteomes" id="UP000199622"/>
    </source>
</evidence>
<dbReference type="RefSeq" id="WP_244170297.1">
    <property type="nucleotide sequence ID" value="NZ_FNSO01000004.1"/>
</dbReference>
<dbReference type="EMBL" id="FNSO01000004">
    <property type="protein sequence ID" value="SEC78932.1"/>
    <property type="molecule type" value="Genomic_DNA"/>
</dbReference>
<feature type="compositionally biased region" description="Low complexity" evidence="1">
    <location>
        <begin position="290"/>
        <end position="314"/>
    </location>
</feature>
<feature type="compositionally biased region" description="Basic and acidic residues" evidence="1">
    <location>
        <begin position="1"/>
        <end position="10"/>
    </location>
</feature>
<dbReference type="STRING" id="208445.SAMN04489727_5095"/>
<feature type="compositionally biased region" description="Basic and acidic residues" evidence="1">
    <location>
        <begin position="180"/>
        <end position="200"/>
    </location>
</feature>
<dbReference type="AlphaFoldDB" id="A0A1H4VCS9"/>